<name>A0AAV4XY31_CAEEX</name>
<organism evidence="2 3">
    <name type="scientific">Caerostris extrusa</name>
    <name type="common">Bark spider</name>
    <name type="synonym">Caerostris bankana</name>
    <dbReference type="NCBI Taxonomy" id="172846"/>
    <lineage>
        <taxon>Eukaryota</taxon>
        <taxon>Metazoa</taxon>
        <taxon>Ecdysozoa</taxon>
        <taxon>Arthropoda</taxon>
        <taxon>Chelicerata</taxon>
        <taxon>Arachnida</taxon>
        <taxon>Araneae</taxon>
        <taxon>Araneomorphae</taxon>
        <taxon>Entelegynae</taxon>
        <taxon>Araneoidea</taxon>
        <taxon>Araneidae</taxon>
        <taxon>Caerostris</taxon>
    </lineage>
</organism>
<proteinExistence type="predicted"/>
<dbReference type="AlphaFoldDB" id="A0AAV4XY31"/>
<evidence type="ECO:0000313" key="3">
    <source>
        <dbReference type="Proteomes" id="UP001054945"/>
    </source>
</evidence>
<protein>
    <submittedName>
        <fullName evidence="2">Uncharacterized protein</fullName>
    </submittedName>
</protein>
<feature type="region of interest" description="Disordered" evidence="1">
    <location>
        <begin position="57"/>
        <end position="84"/>
    </location>
</feature>
<dbReference type="Proteomes" id="UP001054945">
    <property type="component" value="Unassembled WGS sequence"/>
</dbReference>
<evidence type="ECO:0000313" key="2">
    <source>
        <dbReference type="EMBL" id="GIY99654.1"/>
    </source>
</evidence>
<feature type="region of interest" description="Disordered" evidence="1">
    <location>
        <begin position="1"/>
        <end position="24"/>
    </location>
</feature>
<feature type="compositionally biased region" description="Polar residues" evidence="1">
    <location>
        <begin position="1"/>
        <end position="12"/>
    </location>
</feature>
<evidence type="ECO:0000256" key="1">
    <source>
        <dbReference type="SAM" id="MobiDB-lite"/>
    </source>
</evidence>
<comment type="caution">
    <text evidence="2">The sequence shown here is derived from an EMBL/GenBank/DDBJ whole genome shotgun (WGS) entry which is preliminary data.</text>
</comment>
<accession>A0AAV4XY31</accession>
<reference evidence="2 3" key="1">
    <citation type="submission" date="2021-06" db="EMBL/GenBank/DDBJ databases">
        <title>Caerostris extrusa draft genome.</title>
        <authorList>
            <person name="Kono N."/>
            <person name="Arakawa K."/>
        </authorList>
    </citation>
    <scope>NUCLEOTIDE SEQUENCE [LARGE SCALE GENOMIC DNA]</scope>
</reference>
<feature type="compositionally biased region" description="Polar residues" evidence="1">
    <location>
        <begin position="57"/>
        <end position="68"/>
    </location>
</feature>
<dbReference type="EMBL" id="BPLR01018445">
    <property type="protein sequence ID" value="GIY99654.1"/>
    <property type="molecule type" value="Genomic_DNA"/>
</dbReference>
<keyword evidence="3" id="KW-1185">Reference proteome</keyword>
<sequence>MGEMADSSTQKHTGMIPRRGGGGGGEGCCCSKGVASRIISLADNRLLSAGRKRCTHLSSASFPTKPQLTPSPPHPPANEGSANELETVALIRAPPSLPGVSNVWVALMSPPNKWWSGSPPPKAFIFFKNMIQLV</sequence>
<gene>
    <name evidence="2" type="ORF">CEXT_430211</name>
</gene>